<evidence type="ECO:0000259" key="1">
    <source>
        <dbReference type="Pfam" id="PF25581"/>
    </source>
</evidence>
<gene>
    <name evidence="2" type="ORF">GCM10010448_33660</name>
</gene>
<sequence length="358" mass="39303">MRAVIGDRPEHYERLGITPGVIQPWEDGLRTGGAEGTWEWWYCDAHLEDGSTLTVEFHTKPPYVSPKSPLTPFVLLTLTLPDGTRIDKMCTEEPGAFRASTHGCDVKIGAGTFKGGPEDGYTVHVEIDDVVADITLTPEAPPWRPETGHVFFGENEEHYIAWLPVATRNAADVTLVRGGRTERLTGVGYHDHNWGNVAPRKVLDHWYWGRACVGDYTVVTLMFVTNEAYDKAEMPAFLVAESGKVLASAVGPDSLTFSEDDMVVNEQSGVPVAKRLTYRTGPESASYAVTFQHRKDAFLLDLGNAGAYHRFIGDVTVEHTHAGRTDIARGRTLWELLHFGPRAAKGTGAFRDAAGPAL</sequence>
<feature type="domain" description="AsqO/PenF-like C-terminal" evidence="1">
    <location>
        <begin position="202"/>
        <end position="335"/>
    </location>
</feature>
<dbReference type="SUPFAM" id="SSF159245">
    <property type="entry name" value="AttH-like"/>
    <property type="match status" value="1"/>
</dbReference>
<comment type="caution">
    <text evidence="2">The sequence shown here is derived from an EMBL/GenBank/DDBJ whole genome shotgun (WGS) entry which is preliminary data.</text>
</comment>
<evidence type="ECO:0000313" key="3">
    <source>
        <dbReference type="Proteomes" id="UP001501532"/>
    </source>
</evidence>
<protein>
    <recommendedName>
        <fullName evidence="1">AsqO/PenF-like C-terminal domain-containing protein</fullName>
    </recommendedName>
</protein>
<proteinExistence type="predicted"/>
<dbReference type="Proteomes" id="UP001501532">
    <property type="component" value="Unassembled WGS sequence"/>
</dbReference>
<dbReference type="EMBL" id="BAAAUF010000022">
    <property type="protein sequence ID" value="GAA3047857.1"/>
    <property type="molecule type" value="Genomic_DNA"/>
</dbReference>
<evidence type="ECO:0000313" key="2">
    <source>
        <dbReference type="EMBL" id="GAA3047857.1"/>
    </source>
</evidence>
<name>A0ABP6LK03_9ACTN</name>
<reference evidence="3" key="1">
    <citation type="journal article" date="2019" name="Int. J. Syst. Evol. Microbiol.">
        <title>The Global Catalogue of Microorganisms (GCM) 10K type strain sequencing project: providing services to taxonomists for standard genome sequencing and annotation.</title>
        <authorList>
            <consortium name="The Broad Institute Genomics Platform"/>
            <consortium name="The Broad Institute Genome Sequencing Center for Infectious Disease"/>
            <person name="Wu L."/>
            <person name="Ma J."/>
        </authorList>
    </citation>
    <scope>NUCLEOTIDE SEQUENCE [LARGE SCALE GENOMIC DNA]</scope>
    <source>
        <strain evidence="3">JCM 9091</strain>
    </source>
</reference>
<dbReference type="InterPro" id="IPR023374">
    <property type="entry name" value="AttH-like_dom_sf"/>
</dbReference>
<dbReference type="Gene3D" id="2.40.370.10">
    <property type="entry name" value="AttH-like domain"/>
    <property type="match status" value="1"/>
</dbReference>
<organism evidence="2 3">
    <name type="scientific">Streptomyces glomeratus</name>
    <dbReference type="NCBI Taxonomy" id="284452"/>
    <lineage>
        <taxon>Bacteria</taxon>
        <taxon>Bacillati</taxon>
        <taxon>Actinomycetota</taxon>
        <taxon>Actinomycetes</taxon>
        <taxon>Kitasatosporales</taxon>
        <taxon>Streptomycetaceae</taxon>
        <taxon>Streptomyces</taxon>
    </lineage>
</organism>
<keyword evidence="3" id="KW-1185">Reference proteome</keyword>
<accession>A0ABP6LK03</accession>
<dbReference type="Pfam" id="PF25581">
    <property type="entry name" value="AsqO_C"/>
    <property type="match status" value="1"/>
</dbReference>
<dbReference type="InterPro" id="IPR057722">
    <property type="entry name" value="AsqO/PenF-like_C"/>
</dbReference>
<dbReference type="RefSeq" id="WP_234515365.1">
    <property type="nucleotide sequence ID" value="NZ_BAAAUF010000022.1"/>
</dbReference>